<dbReference type="Proteomes" id="UP001431783">
    <property type="component" value="Unassembled WGS sequence"/>
</dbReference>
<dbReference type="InterPro" id="IPR032675">
    <property type="entry name" value="LRR_dom_sf"/>
</dbReference>
<dbReference type="PROSITE" id="PS51450">
    <property type="entry name" value="LRR"/>
    <property type="match status" value="3"/>
</dbReference>
<evidence type="ECO:0000256" key="2">
    <source>
        <dbReference type="ARBA" id="ARBA00022737"/>
    </source>
</evidence>
<keyword evidence="3" id="KW-0472">Membrane</keyword>
<evidence type="ECO:0000256" key="3">
    <source>
        <dbReference type="SAM" id="Phobius"/>
    </source>
</evidence>
<gene>
    <name evidence="4" type="ORF">WA026_003676</name>
</gene>
<feature type="transmembrane region" description="Helical" evidence="3">
    <location>
        <begin position="676"/>
        <end position="696"/>
    </location>
</feature>
<comment type="caution">
    <text evidence="4">The sequence shown here is derived from an EMBL/GenBank/DDBJ whole genome shotgun (WGS) entry which is preliminary data.</text>
</comment>
<evidence type="ECO:0000313" key="5">
    <source>
        <dbReference type="Proteomes" id="UP001431783"/>
    </source>
</evidence>
<keyword evidence="5" id="KW-1185">Reference proteome</keyword>
<name>A0AAW1UDN9_9CUCU</name>
<reference evidence="4 5" key="1">
    <citation type="submission" date="2023-03" db="EMBL/GenBank/DDBJ databases">
        <title>Genome insight into feeding habits of ladybird beetles.</title>
        <authorList>
            <person name="Li H.-S."/>
            <person name="Huang Y.-H."/>
            <person name="Pang H."/>
        </authorList>
    </citation>
    <scope>NUCLEOTIDE SEQUENCE [LARGE SCALE GENOMIC DNA]</scope>
    <source>
        <strain evidence="4">SYSU_2023b</strain>
        <tissue evidence="4">Whole body</tissue>
    </source>
</reference>
<dbReference type="SUPFAM" id="SSF52047">
    <property type="entry name" value="RNI-like"/>
    <property type="match status" value="1"/>
</dbReference>
<keyword evidence="2" id="KW-0677">Repeat</keyword>
<organism evidence="4 5">
    <name type="scientific">Henosepilachna vigintioctopunctata</name>
    <dbReference type="NCBI Taxonomy" id="420089"/>
    <lineage>
        <taxon>Eukaryota</taxon>
        <taxon>Metazoa</taxon>
        <taxon>Ecdysozoa</taxon>
        <taxon>Arthropoda</taxon>
        <taxon>Hexapoda</taxon>
        <taxon>Insecta</taxon>
        <taxon>Pterygota</taxon>
        <taxon>Neoptera</taxon>
        <taxon>Endopterygota</taxon>
        <taxon>Coleoptera</taxon>
        <taxon>Polyphaga</taxon>
        <taxon>Cucujiformia</taxon>
        <taxon>Coccinelloidea</taxon>
        <taxon>Coccinellidae</taxon>
        <taxon>Epilachninae</taxon>
        <taxon>Epilachnini</taxon>
        <taxon>Henosepilachna</taxon>
    </lineage>
</organism>
<dbReference type="InterPro" id="IPR001611">
    <property type="entry name" value="Leu-rich_rpt"/>
</dbReference>
<dbReference type="PANTHER" id="PTHR24366:SF171">
    <property type="entry name" value="LEUCINE RICH REPEAT NEURONAL 4"/>
    <property type="match status" value="1"/>
</dbReference>
<protein>
    <submittedName>
        <fullName evidence="4">Uncharacterized protein</fullName>
    </submittedName>
</protein>
<dbReference type="Pfam" id="PF13855">
    <property type="entry name" value="LRR_8"/>
    <property type="match status" value="2"/>
</dbReference>
<keyword evidence="1" id="KW-0433">Leucine-rich repeat</keyword>
<dbReference type="EMBL" id="JARQZJ010000061">
    <property type="protein sequence ID" value="KAK9878841.1"/>
    <property type="molecule type" value="Genomic_DNA"/>
</dbReference>
<dbReference type="Gene3D" id="3.80.10.10">
    <property type="entry name" value="Ribonuclease Inhibitor"/>
    <property type="match status" value="2"/>
</dbReference>
<accession>A0AAW1UDN9</accession>
<evidence type="ECO:0000313" key="4">
    <source>
        <dbReference type="EMBL" id="KAK9878841.1"/>
    </source>
</evidence>
<sequence length="723" mass="83587">MKSKFSLFGCRFEHLLEVKWFLAMLFAIQYITLVSSLTECTRCQDCQVELAVDHCFCKVIRVENYDDALQCVNIKRDSYLNIQNQGIYQPQYLKYLFFLNSKIGHLKISLLTDKFNFQCLYWNRSGIEDIQAGALSSVTAVKELYLQENLLSRVTRGCFNSLFHLKILDLHSNRIKFIEDDSFHGLNLLENLNLADNNLTSIPLNLLTYLYNLRTFNISRNYLKTIDFQFSIPSHIKRVSRAIINEDYNADYTYDSNDMMDSDTADFEVDSDSNLINNHANEMINSDLSYNRSNEMIELDLSYNQITEIPSKLFKNMKQLRLLNISKNDISDLKISTFINLQNLNTLNMHSLKLKTLDLKEFVLLTHLEVLNIESNRLKFTRDILDFCPDLKFIAIDGNQFSCNAVASMIMNSKLRKITIKYTPNYKTGSIYGIPCIKKMEMSSEPIGNISRIIHEEIKEAFQGLLNNITSIVERNGNISELNPKMNQAIKSEKLDLADTQLNEIFNRLGEIQNFTSFEESLSNLTMIISSIKSSQDENSQKLKQIEERQPNFFNDQLLKNISRKLDATSMSRDKFFSNFLKTVNRMENNNRSVENQTISSEKLKKLDVMVSKLYSKFYTGKGNLESDTRNSISDENNTYNFETLKSVNESVFAHLKAAHKDPEENIDSVATKMDFLIVLSVICYFTMFLIVAYIIGEKKLLSKFKNRSLHEEACNEMSSLTN</sequence>
<evidence type="ECO:0000256" key="1">
    <source>
        <dbReference type="ARBA" id="ARBA00022614"/>
    </source>
</evidence>
<dbReference type="InterPro" id="IPR003591">
    <property type="entry name" value="Leu-rich_rpt_typical-subtyp"/>
</dbReference>
<dbReference type="SMART" id="SM00369">
    <property type="entry name" value="LRR_TYP"/>
    <property type="match status" value="7"/>
</dbReference>
<keyword evidence="3" id="KW-0812">Transmembrane</keyword>
<proteinExistence type="predicted"/>
<dbReference type="PANTHER" id="PTHR24366">
    <property type="entry name" value="IG(IMMUNOGLOBULIN) AND LRR(LEUCINE RICH REPEAT) DOMAINS"/>
    <property type="match status" value="1"/>
</dbReference>
<dbReference type="AlphaFoldDB" id="A0AAW1UDN9"/>
<keyword evidence="3" id="KW-1133">Transmembrane helix</keyword>